<evidence type="ECO:0000259" key="1">
    <source>
        <dbReference type="Pfam" id="PF17989"/>
    </source>
</evidence>
<dbReference type="InterPro" id="IPR043129">
    <property type="entry name" value="ATPase_NBD"/>
</dbReference>
<name>A0A3E4YKT8_9FIRM</name>
<gene>
    <name evidence="2" type="ORF">DXB99_02380</name>
</gene>
<evidence type="ECO:0000313" key="2">
    <source>
        <dbReference type="EMBL" id="RGM75387.1"/>
    </source>
</evidence>
<dbReference type="Pfam" id="PF17989">
    <property type="entry name" value="ALP_N"/>
    <property type="match status" value="1"/>
</dbReference>
<evidence type="ECO:0000313" key="3">
    <source>
        <dbReference type="Proteomes" id="UP000260758"/>
    </source>
</evidence>
<dbReference type="EMBL" id="QSTP01000001">
    <property type="protein sequence ID" value="RGM75387.1"/>
    <property type="molecule type" value="Genomic_DNA"/>
</dbReference>
<feature type="domain" description="Actin-like protein N-terminal" evidence="1">
    <location>
        <begin position="33"/>
        <end position="196"/>
    </location>
</feature>
<dbReference type="AlphaFoldDB" id="A0A3E4YKT8"/>
<accession>A0A3E4YKT8</accession>
<sequence length="395" mass="44709">MNTADFKTKSLIKDWKMPKINGNNQFLNRVIVGIDGGYSSVKAITNSKIALFPSYAKKIDKKSFNIVAQLDDTTIIMTDNIKNETWVVGEMAETLIDDIDVSNTTDASLYSRYHLQNPIYIATMTAGLAICLMDMDLTNTQVYVQTGLPCEYLDDADELKEVLTGHYDVTIKIGNNEEKRVIFDLKKDAINVMEQPKGTMISAVYDNHGQPLADRIGILRQNTLIVDIGFGTEDLFSIKSSVNNKQNTYSDTAMKSVFENTIKDINDEKHTNFKIFEFQKYLEDGVIPIFIRGKGNIKPHIEPYDFTELLNKNNKELCEKSINRILYEYDNLIKYNYLIVTGGTGESRFDMIEDALSGLTVTVIKGNENAPDLPFVFSNVRGYYMSAYLRLLNQG</sequence>
<comment type="caution">
    <text evidence="2">The sequence shown here is derived from an EMBL/GenBank/DDBJ whole genome shotgun (WGS) entry which is preliminary data.</text>
</comment>
<protein>
    <recommendedName>
        <fullName evidence="1">Actin-like protein N-terminal domain-containing protein</fullName>
    </recommendedName>
</protein>
<organism evidence="2 3">
    <name type="scientific">Agathobacter rectalis</name>
    <dbReference type="NCBI Taxonomy" id="39491"/>
    <lineage>
        <taxon>Bacteria</taxon>
        <taxon>Bacillati</taxon>
        <taxon>Bacillota</taxon>
        <taxon>Clostridia</taxon>
        <taxon>Lachnospirales</taxon>
        <taxon>Lachnospiraceae</taxon>
        <taxon>Agathobacter</taxon>
    </lineage>
</organism>
<dbReference type="SUPFAM" id="SSF53067">
    <property type="entry name" value="Actin-like ATPase domain"/>
    <property type="match status" value="2"/>
</dbReference>
<dbReference type="Gene3D" id="3.30.420.40">
    <property type="match status" value="1"/>
</dbReference>
<dbReference type="Proteomes" id="UP000260758">
    <property type="component" value="Unassembled WGS sequence"/>
</dbReference>
<dbReference type="InterPro" id="IPR040607">
    <property type="entry name" value="ALP_N"/>
</dbReference>
<reference evidence="2 3" key="1">
    <citation type="submission" date="2018-08" db="EMBL/GenBank/DDBJ databases">
        <title>A genome reference for cultivated species of the human gut microbiota.</title>
        <authorList>
            <person name="Zou Y."/>
            <person name="Xue W."/>
            <person name="Luo G."/>
        </authorList>
    </citation>
    <scope>NUCLEOTIDE SEQUENCE [LARGE SCALE GENOMIC DNA]</scope>
    <source>
        <strain evidence="2 3">OM07-13</strain>
    </source>
</reference>
<dbReference type="RefSeq" id="WP_117718145.1">
    <property type="nucleotide sequence ID" value="NZ_CP143947.1"/>
</dbReference>
<proteinExistence type="predicted"/>